<keyword evidence="2" id="KW-0472">Membrane</keyword>
<evidence type="ECO:0000259" key="3">
    <source>
        <dbReference type="Pfam" id="PF02470"/>
    </source>
</evidence>
<evidence type="ECO:0000259" key="4">
    <source>
        <dbReference type="Pfam" id="PF11887"/>
    </source>
</evidence>
<dbReference type="InterPro" id="IPR052336">
    <property type="entry name" value="MlaD_Phospholipid_Transporter"/>
</dbReference>
<name>A0A231HC04_9NOCA</name>
<reference evidence="5 6" key="1">
    <citation type="submission" date="2017-07" db="EMBL/GenBank/DDBJ databases">
        <title>First draft Genome Sequence of Nocardia cerradoensis isolated from human infection.</title>
        <authorList>
            <person name="Carrasco G."/>
        </authorList>
    </citation>
    <scope>NUCLEOTIDE SEQUENCE [LARGE SCALE GENOMIC DNA]</scope>
    <source>
        <strain evidence="5 6">CNM20130759</strain>
    </source>
</reference>
<dbReference type="InterPro" id="IPR005693">
    <property type="entry name" value="Mce"/>
</dbReference>
<dbReference type="GO" id="GO:0005576">
    <property type="term" value="C:extracellular region"/>
    <property type="evidence" value="ECO:0007669"/>
    <property type="project" value="TreeGrafter"/>
</dbReference>
<evidence type="ECO:0008006" key="7">
    <source>
        <dbReference type="Google" id="ProtNLM"/>
    </source>
</evidence>
<proteinExistence type="predicted"/>
<dbReference type="InterPro" id="IPR024516">
    <property type="entry name" value="Mce_C"/>
</dbReference>
<evidence type="ECO:0000256" key="2">
    <source>
        <dbReference type="SAM" id="Phobius"/>
    </source>
</evidence>
<dbReference type="EMBL" id="NGAF01000002">
    <property type="protein sequence ID" value="OXR46410.1"/>
    <property type="molecule type" value="Genomic_DNA"/>
</dbReference>
<evidence type="ECO:0000256" key="1">
    <source>
        <dbReference type="SAM" id="Coils"/>
    </source>
</evidence>
<gene>
    <name evidence="5" type="ORF">B7C42_01376</name>
</gene>
<keyword evidence="6" id="KW-1185">Reference proteome</keyword>
<dbReference type="PANTHER" id="PTHR33371:SF18">
    <property type="entry name" value="MCE-FAMILY PROTEIN MCE3C"/>
    <property type="match status" value="1"/>
</dbReference>
<keyword evidence="2" id="KW-0812">Transmembrane</keyword>
<accession>A0A231HC04</accession>
<dbReference type="Pfam" id="PF02470">
    <property type="entry name" value="MlaD"/>
    <property type="match status" value="1"/>
</dbReference>
<organism evidence="5 6">
    <name type="scientific">Nocardia cerradoensis</name>
    <dbReference type="NCBI Taxonomy" id="85688"/>
    <lineage>
        <taxon>Bacteria</taxon>
        <taxon>Bacillati</taxon>
        <taxon>Actinomycetota</taxon>
        <taxon>Actinomycetes</taxon>
        <taxon>Mycobacteriales</taxon>
        <taxon>Nocardiaceae</taxon>
        <taxon>Nocardia</taxon>
    </lineage>
</organism>
<dbReference type="AlphaFoldDB" id="A0A231HC04"/>
<evidence type="ECO:0000313" key="6">
    <source>
        <dbReference type="Proteomes" id="UP000215506"/>
    </source>
</evidence>
<feature type="transmembrane region" description="Helical" evidence="2">
    <location>
        <begin position="17"/>
        <end position="38"/>
    </location>
</feature>
<dbReference type="PANTHER" id="PTHR33371">
    <property type="entry name" value="INTERMEMBRANE PHOSPHOLIPID TRANSPORT SYSTEM BINDING PROTEIN MLAD-RELATED"/>
    <property type="match status" value="1"/>
</dbReference>
<comment type="caution">
    <text evidence="5">The sequence shown here is derived from an EMBL/GenBank/DDBJ whole genome shotgun (WGS) entry which is preliminary data.</text>
</comment>
<keyword evidence="2" id="KW-1133">Transmembrane helix</keyword>
<dbReference type="PRINTS" id="PR01782">
    <property type="entry name" value="MCEVIRFACTOR"/>
</dbReference>
<dbReference type="Proteomes" id="UP000215506">
    <property type="component" value="Unassembled WGS sequence"/>
</dbReference>
<protein>
    <recommendedName>
        <fullName evidence="7">Mce/MlaD domain-containing protein</fullName>
    </recommendedName>
</protein>
<dbReference type="NCBIfam" id="TIGR00996">
    <property type="entry name" value="Mtu_fam_mce"/>
    <property type="match status" value="1"/>
</dbReference>
<keyword evidence="1" id="KW-0175">Coiled coil</keyword>
<dbReference type="InterPro" id="IPR003399">
    <property type="entry name" value="Mce/MlaD"/>
</dbReference>
<evidence type="ECO:0000313" key="5">
    <source>
        <dbReference type="EMBL" id="OXR46410.1"/>
    </source>
</evidence>
<feature type="domain" description="Mce/MlaD" evidence="3">
    <location>
        <begin position="45"/>
        <end position="120"/>
    </location>
</feature>
<feature type="domain" description="Mammalian cell entry C-terminal" evidence="4">
    <location>
        <begin position="126"/>
        <end position="308"/>
    </location>
</feature>
<dbReference type="Pfam" id="PF11887">
    <property type="entry name" value="Mce4_CUP1"/>
    <property type="match status" value="1"/>
</dbReference>
<sequence>MTTFGTRIKNRFQGNRFFWLGVIGAVLIVVLLVVSSGYKKLGVGTKDVQAEFVQTAGVQTGDKVNLAGVPVGTVAGAKLEGDHVLITLHVNNDVKLGPDARASIKMATLLGARYVDLDPGNGKGLPGNRIHKSNTKVPYDLADVVQIGTPKFEALDTQKLAESLKVLGDQIDGSPQLTAQALDSVGALAKTINDRRDQVDGLLKDLDKVTRILGDNRNSVLLVITQGEAIAGRVMERQELLKQLLNNTATLTKQLQQIGAENNNQLGPTIEQLNTMAQGLQKNKDNLDKLLTIMPASLRQFNNVFGNGPYGEVGVPWLFPDNWLCFARVIEGCQG</sequence>
<feature type="coiled-coil region" evidence="1">
    <location>
        <begin position="241"/>
        <end position="290"/>
    </location>
</feature>
<dbReference type="RefSeq" id="WP_094024688.1">
    <property type="nucleotide sequence ID" value="NZ_NGAF01000002.1"/>
</dbReference>